<name>A0A9J5WBN1_SOLCO</name>
<keyword evidence="2" id="KW-1185">Reference proteome</keyword>
<accession>A0A9J5WBN1</accession>
<proteinExistence type="predicted"/>
<evidence type="ECO:0000313" key="2">
    <source>
        <dbReference type="Proteomes" id="UP000824120"/>
    </source>
</evidence>
<comment type="caution">
    <text evidence="1">The sequence shown here is derived from an EMBL/GenBank/DDBJ whole genome shotgun (WGS) entry which is preliminary data.</text>
</comment>
<reference evidence="1 2" key="1">
    <citation type="submission" date="2020-09" db="EMBL/GenBank/DDBJ databases">
        <title>De no assembly of potato wild relative species, Solanum commersonii.</title>
        <authorList>
            <person name="Cho K."/>
        </authorList>
    </citation>
    <scope>NUCLEOTIDE SEQUENCE [LARGE SCALE GENOMIC DNA]</scope>
    <source>
        <strain evidence="1">LZ3.2</strain>
        <tissue evidence="1">Leaf</tissue>
    </source>
</reference>
<dbReference type="AlphaFoldDB" id="A0A9J5WBN1"/>
<gene>
    <name evidence="1" type="ORF">H5410_062230</name>
</gene>
<evidence type="ECO:0000313" key="1">
    <source>
        <dbReference type="EMBL" id="KAG5572464.1"/>
    </source>
</evidence>
<protein>
    <submittedName>
        <fullName evidence="1">Uncharacterized protein</fullName>
    </submittedName>
</protein>
<sequence>MVWQFGAILLPEYWRPRALPDNTELAQLLIDKGAEHSLSIQQVDVAEYRYFKVIFMLLNKHTYPYHLKLYFVNLHPPPHLPHCMNTLMELD</sequence>
<organism evidence="1 2">
    <name type="scientific">Solanum commersonii</name>
    <name type="common">Commerson's wild potato</name>
    <name type="synonym">Commerson's nightshade</name>
    <dbReference type="NCBI Taxonomy" id="4109"/>
    <lineage>
        <taxon>Eukaryota</taxon>
        <taxon>Viridiplantae</taxon>
        <taxon>Streptophyta</taxon>
        <taxon>Embryophyta</taxon>
        <taxon>Tracheophyta</taxon>
        <taxon>Spermatophyta</taxon>
        <taxon>Magnoliopsida</taxon>
        <taxon>eudicotyledons</taxon>
        <taxon>Gunneridae</taxon>
        <taxon>Pentapetalae</taxon>
        <taxon>asterids</taxon>
        <taxon>lamiids</taxon>
        <taxon>Solanales</taxon>
        <taxon>Solanaceae</taxon>
        <taxon>Solanoideae</taxon>
        <taxon>Solaneae</taxon>
        <taxon>Solanum</taxon>
    </lineage>
</organism>
<dbReference type="Proteomes" id="UP000824120">
    <property type="component" value="Chromosome 12"/>
</dbReference>
<dbReference type="EMBL" id="JACXVP010000012">
    <property type="protein sequence ID" value="KAG5572464.1"/>
    <property type="molecule type" value="Genomic_DNA"/>
</dbReference>